<keyword evidence="3" id="KW-0732">Signal</keyword>
<dbReference type="PANTHER" id="PTHR31654">
    <property type="entry name" value="SECRETED BETA-GLUCOSIDASE ADG3-RELATED"/>
    <property type="match status" value="1"/>
</dbReference>
<accession>A0AAN6WV82</accession>
<feature type="compositionally biased region" description="Low complexity" evidence="2">
    <location>
        <begin position="413"/>
        <end position="429"/>
    </location>
</feature>
<reference evidence="4" key="2">
    <citation type="submission" date="2023-05" db="EMBL/GenBank/DDBJ databases">
        <authorList>
            <consortium name="Lawrence Berkeley National Laboratory"/>
            <person name="Steindorff A."/>
            <person name="Hensen N."/>
            <person name="Bonometti L."/>
            <person name="Westerberg I."/>
            <person name="Brannstrom I.O."/>
            <person name="Guillou S."/>
            <person name="Cros-Aarteil S."/>
            <person name="Calhoun S."/>
            <person name="Haridas S."/>
            <person name="Kuo A."/>
            <person name="Mondo S."/>
            <person name="Pangilinan J."/>
            <person name="Riley R."/>
            <person name="Labutti K."/>
            <person name="Andreopoulos B."/>
            <person name="Lipzen A."/>
            <person name="Chen C."/>
            <person name="Yanf M."/>
            <person name="Daum C."/>
            <person name="Ng V."/>
            <person name="Clum A."/>
            <person name="Ohm R."/>
            <person name="Martin F."/>
            <person name="Silar P."/>
            <person name="Natvig D."/>
            <person name="Lalanne C."/>
            <person name="Gautier V."/>
            <person name="Ament-Velasquez S.L."/>
            <person name="Kruys A."/>
            <person name="Hutchinson M.I."/>
            <person name="Powell A.J."/>
            <person name="Barry K."/>
            <person name="Miller A.N."/>
            <person name="Grigoriev I.V."/>
            <person name="Debuchy R."/>
            <person name="Gladieux P."/>
            <person name="Thoren M.H."/>
            <person name="Johannesson H."/>
        </authorList>
    </citation>
    <scope>NUCLEOTIDE SEQUENCE</scope>
    <source>
        <strain evidence="4">PSN309</strain>
    </source>
</reference>
<organism evidence="4 5">
    <name type="scientific">Podospora australis</name>
    <dbReference type="NCBI Taxonomy" id="1536484"/>
    <lineage>
        <taxon>Eukaryota</taxon>
        <taxon>Fungi</taxon>
        <taxon>Dikarya</taxon>
        <taxon>Ascomycota</taxon>
        <taxon>Pezizomycotina</taxon>
        <taxon>Sordariomycetes</taxon>
        <taxon>Sordariomycetidae</taxon>
        <taxon>Sordariales</taxon>
        <taxon>Podosporaceae</taxon>
        <taxon>Podospora</taxon>
    </lineage>
</organism>
<dbReference type="PANTHER" id="PTHR31654:SF0">
    <property type="entry name" value="SECRETED BETA-GLUCOSIDASE ADG3-RELATED"/>
    <property type="match status" value="1"/>
</dbReference>
<evidence type="ECO:0000256" key="1">
    <source>
        <dbReference type="ARBA" id="ARBA00010579"/>
    </source>
</evidence>
<reference evidence="4" key="1">
    <citation type="journal article" date="2023" name="Mol. Phylogenet. Evol.">
        <title>Genome-scale phylogeny and comparative genomics of the fungal order Sordariales.</title>
        <authorList>
            <person name="Hensen N."/>
            <person name="Bonometti L."/>
            <person name="Westerberg I."/>
            <person name="Brannstrom I.O."/>
            <person name="Guillou S."/>
            <person name="Cros-Aarteil S."/>
            <person name="Calhoun S."/>
            <person name="Haridas S."/>
            <person name="Kuo A."/>
            <person name="Mondo S."/>
            <person name="Pangilinan J."/>
            <person name="Riley R."/>
            <person name="LaButti K."/>
            <person name="Andreopoulos B."/>
            <person name="Lipzen A."/>
            <person name="Chen C."/>
            <person name="Yan M."/>
            <person name="Daum C."/>
            <person name="Ng V."/>
            <person name="Clum A."/>
            <person name="Steindorff A."/>
            <person name="Ohm R.A."/>
            <person name="Martin F."/>
            <person name="Silar P."/>
            <person name="Natvig D.O."/>
            <person name="Lalanne C."/>
            <person name="Gautier V."/>
            <person name="Ament-Velasquez S.L."/>
            <person name="Kruys A."/>
            <person name="Hutchinson M.I."/>
            <person name="Powell A.J."/>
            <person name="Barry K."/>
            <person name="Miller A.N."/>
            <person name="Grigoriev I.V."/>
            <person name="Debuchy R."/>
            <person name="Gladieux P."/>
            <person name="Hiltunen Thoren M."/>
            <person name="Johannesson H."/>
        </authorList>
    </citation>
    <scope>NUCLEOTIDE SEQUENCE</scope>
    <source>
        <strain evidence="4">PSN309</strain>
    </source>
</reference>
<dbReference type="EMBL" id="MU864413">
    <property type="protein sequence ID" value="KAK4186867.1"/>
    <property type="molecule type" value="Genomic_DNA"/>
</dbReference>
<dbReference type="Proteomes" id="UP001302126">
    <property type="component" value="Unassembled WGS sequence"/>
</dbReference>
<dbReference type="AlphaFoldDB" id="A0AAN6WV82"/>
<evidence type="ECO:0000256" key="2">
    <source>
        <dbReference type="SAM" id="MobiDB-lite"/>
    </source>
</evidence>
<proteinExistence type="inferred from homology"/>
<feature type="compositionally biased region" description="Low complexity" evidence="2">
    <location>
        <begin position="367"/>
        <end position="389"/>
    </location>
</feature>
<feature type="compositionally biased region" description="Basic and acidic residues" evidence="2">
    <location>
        <begin position="324"/>
        <end position="337"/>
    </location>
</feature>
<feature type="compositionally biased region" description="Low complexity" evidence="2">
    <location>
        <begin position="346"/>
        <end position="357"/>
    </location>
</feature>
<evidence type="ECO:0000313" key="5">
    <source>
        <dbReference type="Proteomes" id="UP001302126"/>
    </source>
</evidence>
<gene>
    <name evidence="4" type="ORF">QBC35DRAFT_252166</name>
</gene>
<dbReference type="InterPro" id="IPR053088">
    <property type="entry name" value="Beta-glucosidase/SUN-like"/>
</dbReference>
<feature type="signal peptide" evidence="3">
    <location>
        <begin position="1"/>
        <end position="25"/>
    </location>
</feature>
<dbReference type="InterPro" id="IPR005556">
    <property type="entry name" value="SUN"/>
</dbReference>
<comment type="similarity">
    <text evidence="1">Belongs to the SUN family.</text>
</comment>
<feature type="region of interest" description="Disordered" evidence="2">
    <location>
        <begin position="410"/>
        <end position="456"/>
    </location>
</feature>
<evidence type="ECO:0000256" key="3">
    <source>
        <dbReference type="SAM" id="SignalP"/>
    </source>
</evidence>
<feature type="region of interest" description="Disordered" evidence="2">
    <location>
        <begin position="313"/>
        <end position="389"/>
    </location>
</feature>
<feature type="chain" id="PRO_5042993398" description="Glycoside Hydrolase Family 61" evidence="3">
    <location>
        <begin position="26"/>
        <end position="474"/>
    </location>
</feature>
<protein>
    <recommendedName>
        <fullName evidence="6">Glycoside Hydrolase Family 61</fullName>
    </recommendedName>
</protein>
<comment type="caution">
    <text evidence="4">The sequence shown here is derived from an EMBL/GenBank/DDBJ whole genome shotgun (WGS) entry which is preliminary data.</text>
</comment>
<keyword evidence="5" id="KW-1185">Reference proteome</keyword>
<evidence type="ECO:0008006" key="6">
    <source>
        <dbReference type="Google" id="ProtNLM"/>
    </source>
</evidence>
<evidence type="ECO:0000313" key="4">
    <source>
        <dbReference type="EMBL" id="KAK4186867.1"/>
    </source>
</evidence>
<name>A0AAN6WV82_9PEZI</name>
<dbReference type="Pfam" id="PF03856">
    <property type="entry name" value="SUN"/>
    <property type="match status" value="1"/>
</dbReference>
<sequence>MRLSTTLQAAFGSVSLLFSAQPVLADHGRGHRHAHDLYARKHTHHVGDIVGAPKVVRKATCSLPDDPDLVHIPGAVNNGFAMSPDEPCEDGKWCPIACKPGKVMAQWKPNTKFTYPESMYGGLFCNRGKLEQPFKQKPLCVDGTGAVKAVNKAGSVVSFCQTVLPGNEAMLIPTDVTDSATLAIPGPDYWAGTSAHYYVNAPGIDAKKGCIWGTKSEPIGNWSPFVAGGNTLDSGVTFAKIAWNPEWLRDLGKETPSYGLKIECPSGKCNGLPCVIDPSKTGIGGVESPNTSSVDGGGDFCVVTIPKGESANIVVFNTDGSSSKPEKPKESKKEEPTHPPPPPKPTTTAAKPTSAPANTPPPPPPTTTSKPAPVASSRAVAPSSSKTSTTSAFIGGIFVENRVIGETKTYPKAAAATEEAESSSNSSSSDNNDIVEEPVAAVKASPSNEGGAADHGGGAIAGLVVAIIAAAALY</sequence>